<dbReference type="Proteomes" id="UP001459277">
    <property type="component" value="Unassembled WGS sequence"/>
</dbReference>
<organism evidence="1 2">
    <name type="scientific">Lithocarpus litseifolius</name>
    <dbReference type="NCBI Taxonomy" id="425828"/>
    <lineage>
        <taxon>Eukaryota</taxon>
        <taxon>Viridiplantae</taxon>
        <taxon>Streptophyta</taxon>
        <taxon>Embryophyta</taxon>
        <taxon>Tracheophyta</taxon>
        <taxon>Spermatophyta</taxon>
        <taxon>Magnoliopsida</taxon>
        <taxon>eudicotyledons</taxon>
        <taxon>Gunneridae</taxon>
        <taxon>Pentapetalae</taxon>
        <taxon>rosids</taxon>
        <taxon>fabids</taxon>
        <taxon>Fagales</taxon>
        <taxon>Fagaceae</taxon>
        <taxon>Lithocarpus</taxon>
    </lineage>
</organism>
<name>A0AAW2C2F3_9ROSI</name>
<evidence type="ECO:0000313" key="1">
    <source>
        <dbReference type="EMBL" id="KAK9991792.1"/>
    </source>
</evidence>
<dbReference type="PANTHER" id="PTHR46481">
    <property type="entry name" value="ZINC FINGER BED DOMAIN-CONTAINING PROTEIN 4"/>
    <property type="match status" value="1"/>
</dbReference>
<dbReference type="EMBL" id="JAZDWU010000009">
    <property type="protein sequence ID" value="KAK9991792.1"/>
    <property type="molecule type" value="Genomic_DNA"/>
</dbReference>
<dbReference type="AlphaFoldDB" id="A0AAW2C2F3"/>
<sequence length="308" mass="35237">MLPTKDEEKPTCKCKNCGKEYIAAGAYGTGNLKCHLDVCPRKDTRDVGQLMLGQNATFVSSPKFDPAKFRELLCATIRMHELPFWCVEYVGIRAIFSYLCVDVPNISRNTTKNDMVKMYKREKERMKSVLTFAPSKVCLTSDLWTSIAIDGYMCVTAHFINANWVLQKKVLNFCYIPPPHNGVSLFENVYKLLSIWGIENKIFCVTLDNASSNDVFVDMVRTKLINKKALVCNGEFFHLRCCAHSLNLVVQDGLKEIDVVVQKFRESIKYVRGSQGRKNSFYEFVKQMDLDGKKGLRQDVPTRWNSTF</sequence>
<proteinExistence type="predicted"/>
<dbReference type="PANTHER" id="PTHR46481:SF6">
    <property type="entry name" value="ZINC FINGER BED DOMAIN-CONTAINING PROTEIN RICESLEEPER 2-LIKE"/>
    <property type="match status" value="1"/>
</dbReference>
<evidence type="ECO:0008006" key="3">
    <source>
        <dbReference type="Google" id="ProtNLM"/>
    </source>
</evidence>
<dbReference type="InterPro" id="IPR012337">
    <property type="entry name" value="RNaseH-like_sf"/>
</dbReference>
<comment type="caution">
    <text evidence="1">The sequence shown here is derived from an EMBL/GenBank/DDBJ whole genome shotgun (WGS) entry which is preliminary data.</text>
</comment>
<keyword evidence="2" id="KW-1185">Reference proteome</keyword>
<dbReference type="InterPro" id="IPR052035">
    <property type="entry name" value="ZnF_BED_domain_contain"/>
</dbReference>
<evidence type="ECO:0000313" key="2">
    <source>
        <dbReference type="Proteomes" id="UP001459277"/>
    </source>
</evidence>
<protein>
    <recommendedName>
        <fullName evidence="3">Transposase</fullName>
    </recommendedName>
</protein>
<gene>
    <name evidence="1" type="ORF">SO802_026777</name>
</gene>
<accession>A0AAW2C2F3</accession>
<dbReference type="SUPFAM" id="SSF53098">
    <property type="entry name" value="Ribonuclease H-like"/>
    <property type="match status" value="1"/>
</dbReference>
<reference evidence="1 2" key="1">
    <citation type="submission" date="2024-01" db="EMBL/GenBank/DDBJ databases">
        <title>A telomere-to-telomere, gap-free genome of sweet tea (Lithocarpus litseifolius).</title>
        <authorList>
            <person name="Zhou J."/>
        </authorList>
    </citation>
    <scope>NUCLEOTIDE SEQUENCE [LARGE SCALE GENOMIC DNA]</scope>
    <source>
        <strain evidence="1">Zhou-2022a</strain>
        <tissue evidence="1">Leaf</tissue>
    </source>
</reference>